<sequence>MLEVVPAGCQRTEIGRGAVRMSVVQEFRDREIARLERSGWATNAALRQRLEAVGLRPPAEVVAECLDEDGGSGDVGSRWERAERTVAHLREHFAPFRFADDVDYGLLAIPATDRLDTRGAVDPRIRRGQRPDLLEDFVDPALGEGAGLTDPADPVDLAGATLGKDGWIMVAGVVGQYGISAGSYEDVTSAPAERFEVDGVDTRALMTRRLWGARLLQCPPGLVPDSDYAERWTFTLFPAEGLVDGRAVSGTVLKRRVRFRLGKADRGIGSARVSPALPLD</sequence>
<dbReference type="EMBL" id="MSRR01000041">
    <property type="protein sequence ID" value="OMG31429.1"/>
    <property type="molecule type" value="Genomic_DNA"/>
</dbReference>
<name>A0A854D2B3_ACTNA</name>
<proteinExistence type="predicted"/>
<evidence type="ECO:0000313" key="2">
    <source>
        <dbReference type="Proteomes" id="UP000187035"/>
    </source>
</evidence>
<accession>A0A854D2B3</accession>
<gene>
    <name evidence="1" type="ORF">BKH33_13150</name>
</gene>
<dbReference type="Proteomes" id="UP000187035">
    <property type="component" value="Unassembled WGS sequence"/>
</dbReference>
<dbReference type="AlphaFoldDB" id="A0A854D2B3"/>
<evidence type="ECO:0000313" key="1">
    <source>
        <dbReference type="EMBL" id="OMG31429.1"/>
    </source>
</evidence>
<comment type="caution">
    <text evidence="1">The sequence shown here is derived from an EMBL/GenBank/DDBJ whole genome shotgun (WGS) entry which is preliminary data.</text>
</comment>
<organism evidence="1 2">
    <name type="scientific">Actinomyces naeslundii</name>
    <dbReference type="NCBI Taxonomy" id="1655"/>
    <lineage>
        <taxon>Bacteria</taxon>
        <taxon>Bacillati</taxon>
        <taxon>Actinomycetota</taxon>
        <taxon>Actinomycetes</taxon>
        <taxon>Actinomycetales</taxon>
        <taxon>Actinomycetaceae</taxon>
        <taxon>Actinomyces</taxon>
    </lineage>
</organism>
<reference evidence="1 2" key="1">
    <citation type="submission" date="2016-12" db="EMBL/GenBank/DDBJ databases">
        <title>Genomic comparison of strains in the 'Actinomyces naeslundii' group.</title>
        <authorList>
            <person name="Mughal S.R."/>
            <person name="Do T."/>
            <person name="Gilbert S.C."/>
            <person name="Witherden E.A."/>
            <person name="Didelot X."/>
            <person name="Beighton D."/>
        </authorList>
    </citation>
    <scope>NUCLEOTIDE SEQUENCE [LARGE SCALE GENOMIC DNA]</scope>
    <source>
        <strain evidence="1 2">NCTC 10301</strain>
    </source>
</reference>
<protein>
    <submittedName>
        <fullName evidence="1">Uncharacterized protein</fullName>
    </submittedName>
</protein>